<proteinExistence type="predicted"/>
<evidence type="ECO:0000259" key="1">
    <source>
        <dbReference type="Pfam" id="PF24832"/>
    </source>
</evidence>
<evidence type="ECO:0000313" key="3">
    <source>
        <dbReference type="Proteomes" id="UP000182569"/>
    </source>
</evidence>
<dbReference type="AlphaFoldDB" id="A0A1J0GG17"/>
<dbReference type="Pfam" id="PF24832">
    <property type="entry name" value="DUF7716"/>
    <property type="match status" value="1"/>
</dbReference>
<evidence type="ECO:0000313" key="2">
    <source>
        <dbReference type="EMBL" id="APC40314.1"/>
    </source>
</evidence>
<dbReference type="Proteomes" id="UP000182569">
    <property type="component" value="Chromosome"/>
</dbReference>
<accession>A0A1J0GG17</accession>
<organism evidence="2 3">
    <name type="scientific">Clostridium estertheticum subsp. estertheticum</name>
    <dbReference type="NCBI Taxonomy" id="1552"/>
    <lineage>
        <taxon>Bacteria</taxon>
        <taxon>Bacillati</taxon>
        <taxon>Bacillota</taxon>
        <taxon>Clostridia</taxon>
        <taxon>Eubacteriales</taxon>
        <taxon>Clostridiaceae</taxon>
        <taxon>Clostridium</taxon>
    </lineage>
</organism>
<reference evidence="3" key="1">
    <citation type="journal article" date="2016" name="Front. Microbiol.">
        <title>Complete Genome Sequence of Clostridium estertheticum DSM 8809, a Microbe Identified in Spoiled Vacuum Packed Beef.</title>
        <authorList>
            <person name="Yu Z."/>
            <person name="Gunn L."/>
            <person name="Brennan E."/>
            <person name="Reid R."/>
            <person name="Wall P.G."/>
            <person name="Gaora O.P."/>
            <person name="Hurley D."/>
            <person name="Bolton D."/>
            <person name="Fanning S."/>
        </authorList>
    </citation>
    <scope>NUCLEOTIDE SEQUENCE [LARGE SCALE GENOMIC DNA]</scope>
    <source>
        <strain evidence="3">DSM 8809</strain>
    </source>
</reference>
<dbReference type="KEGG" id="ceu:A7L45_09675"/>
<protein>
    <recommendedName>
        <fullName evidence="1">DUF7716 domain-containing protein</fullName>
    </recommendedName>
</protein>
<dbReference type="RefSeq" id="WP_071612606.1">
    <property type="nucleotide sequence ID" value="NZ_CP015756.1"/>
</dbReference>
<name>A0A1J0GG17_9CLOT</name>
<dbReference type="InterPro" id="IPR056133">
    <property type="entry name" value="DUF7716"/>
</dbReference>
<gene>
    <name evidence="2" type="ORF">A7L45_09675</name>
</gene>
<sequence>MLTKNKEYKFYQIINELRNIYLQDGSKKLYQDNNWCVYSQLDNVELKSNCYIDEYPEIDDTSFEEKSPSFIEERELQLIFRDELLQDVIVSTLSRKENASNEELLESIHYYDDNDTFLEL</sequence>
<feature type="domain" description="DUF7716" evidence="1">
    <location>
        <begin position="31"/>
        <end position="119"/>
    </location>
</feature>
<dbReference type="OrthoDB" id="1376061at2"/>
<keyword evidence="3" id="KW-1185">Reference proteome</keyword>
<dbReference type="EMBL" id="CP015756">
    <property type="protein sequence ID" value="APC40314.1"/>
    <property type="molecule type" value="Genomic_DNA"/>
</dbReference>